<accession>A0A644Y7A5</accession>
<dbReference type="EMBL" id="VSSQ01004272">
    <property type="protein sequence ID" value="MPM24482.1"/>
    <property type="molecule type" value="Genomic_DNA"/>
</dbReference>
<evidence type="ECO:0000313" key="1">
    <source>
        <dbReference type="EMBL" id="MPM24482.1"/>
    </source>
</evidence>
<protein>
    <submittedName>
        <fullName evidence="1">Uncharacterized protein</fullName>
    </submittedName>
</protein>
<proteinExistence type="predicted"/>
<gene>
    <name evidence="1" type="ORF">SDC9_70965</name>
</gene>
<sequence>MSKSKIYDQPCPCGSGKIFSECCASKQDDPEFSNPLNFIQTFKTIRYESKIKQCLYPDHSKCSERIIDAHSIQNKKILKRISSDGYIYMPCPKSDNPFALMTEWGRKEATVFTGFCGHHDNEIFEPIENNPFNKSIFHTFLYSYRCFAVEYHKKQEVANMQQSIFKRKPSLITMPEDKNPFKGMISAINDFQHVKDKFDRSLLTGDYDILTSIIWEFPFEVKFAATGFEAPTRDLRGKRIQNLKDFSVLAEHIFVMVFPEETKTYCIFSWLKSNDSLFSGIAEQLNSLNYEKRKNYINNLLPIISENIVLNPDAWNRFGKPQKRSFLSLVGFGANIYELFGITYNRLSSPSFDLFSM</sequence>
<organism evidence="1">
    <name type="scientific">bioreactor metagenome</name>
    <dbReference type="NCBI Taxonomy" id="1076179"/>
    <lineage>
        <taxon>unclassified sequences</taxon>
        <taxon>metagenomes</taxon>
        <taxon>ecological metagenomes</taxon>
    </lineage>
</organism>
<reference evidence="1" key="1">
    <citation type="submission" date="2019-08" db="EMBL/GenBank/DDBJ databases">
        <authorList>
            <person name="Kucharzyk K."/>
            <person name="Murdoch R.W."/>
            <person name="Higgins S."/>
            <person name="Loffler F."/>
        </authorList>
    </citation>
    <scope>NUCLEOTIDE SEQUENCE</scope>
</reference>
<name>A0A644Y7A5_9ZZZZ</name>
<dbReference type="InterPro" id="IPR004027">
    <property type="entry name" value="SEC_C_motif"/>
</dbReference>
<dbReference type="AlphaFoldDB" id="A0A644Y7A5"/>
<dbReference type="Pfam" id="PF02810">
    <property type="entry name" value="SEC-C"/>
    <property type="match status" value="1"/>
</dbReference>
<comment type="caution">
    <text evidence="1">The sequence shown here is derived from an EMBL/GenBank/DDBJ whole genome shotgun (WGS) entry which is preliminary data.</text>
</comment>